<dbReference type="Proteomes" id="UP000728032">
    <property type="component" value="Unassembled WGS sequence"/>
</dbReference>
<protein>
    <submittedName>
        <fullName evidence="1">Uncharacterized protein</fullName>
    </submittedName>
</protein>
<evidence type="ECO:0000313" key="1">
    <source>
        <dbReference type="EMBL" id="CAD7666034.1"/>
    </source>
</evidence>
<proteinExistence type="predicted"/>
<name>A0A7R9MUN2_9ACAR</name>
<organism evidence="1">
    <name type="scientific">Oppiella nova</name>
    <dbReference type="NCBI Taxonomy" id="334625"/>
    <lineage>
        <taxon>Eukaryota</taxon>
        <taxon>Metazoa</taxon>
        <taxon>Ecdysozoa</taxon>
        <taxon>Arthropoda</taxon>
        <taxon>Chelicerata</taxon>
        <taxon>Arachnida</taxon>
        <taxon>Acari</taxon>
        <taxon>Acariformes</taxon>
        <taxon>Sarcoptiformes</taxon>
        <taxon>Oribatida</taxon>
        <taxon>Brachypylina</taxon>
        <taxon>Oppioidea</taxon>
        <taxon>Oppiidae</taxon>
        <taxon>Oppiella</taxon>
    </lineage>
</organism>
<dbReference type="EMBL" id="OC966310">
    <property type="protein sequence ID" value="CAD7666034.1"/>
    <property type="molecule type" value="Genomic_DNA"/>
</dbReference>
<keyword evidence="2" id="KW-1185">Reference proteome</keyword>
<dbReference type="AlphaFoldDB" id="A0A7R9MUN2"/>
<dbReference type="EMBL" id="CAJPVJ010051485">
    <property type="protein sequence ID" value="CAG2183164.1"/>
    <property type="molecule type" value="Genomic_DNA"/>
</dbReference>
<dbReference type="OrthoDB" id="5141738at2759"/>
<accession>A0A7R9MUN2</accession>
<reference evidence="1" key="1">
    <citation type="submission" date="2020-11" db="EMBL/GenBank/DDBJ databases">
        <authorList>
            <person name="Tran Van P."/>
        </authorList>
    </citation>
    <scope>NUCLEOTIDE SEQUENCE</scope>
</reference>
<evidence type="ECO:0000313" key="2">
    <source>
        <dbReference type="Proteomes" id="UP000728032"/>
    </source>
</evidence>
<feature type="non-terminal residue" evidence="1">
    <location>
        <position position="88"/>
    </location>
</feature>
<sequence>MRHRNVRNVSDVVGEWGLWQLNITSFSISISLFSALNNLSVSFYAPNVKYWCSDNTTSNQSQAIDGCVNGCKNWEFDKTVFESTIIDE</sequence>
<gene>
    <name evidence="1" type="ORF">ONB1V03_LOCUS22585</name>
</gene>